<proteinExistence type="predicted"/>
<evidence type="ECO:0000313" key="1">
    <source>
        <dbReference type="EMBL" id="KIO32371.1"/>
    </source>
</evidence>
<dbReference type="Proteomes" id="UP000054248">
    <property type="component" value="Unassembled WGS sequence"/>
</dbReference>
<dbReference type="AlphaFoldDB" id="A0A0C3QTA8"/>
<sequence length="124" mass="14302">MLWKWSSTIPMKTLTYYTSRRIKFQVSTWSELCGVWAIVLIHRIVGPVNSRNNKWMERSLNFTGSVLTKIWRLTPGPPGSKDCRLSAILQNVNLFPVSGWSNTSVFLYTTPRERDAISFTFEAI</sequence>
<accession>A0A0C3QTA8</accession>
<protein>
    <submittedName>
        <fullName evidence="1">Uncharacterized protein</fullName>
    </submittedName>
</protein>
<reference evidence="2" key="2">
    <citation type="submission" date="2015-01" db="EMBL/GenBank/DDBJ databases">
        <title>Evolutionary Origins and Diversification of the Mycorrhizal Mutualists.</title>
        <authorList>
            <consortium name="DOE Joint Genome Institute"/>
            <consortium name="Mycorrhizal Genomics Consortium"/>
            <person name="Kohler A."/>
            <person name="Kuo A."/>
            <person name="Nagy L.G."/>
            <person name="Floudas D."/>
            <person name="Copeland A."/>
            <person name="Barry K.W."/>
            <person name="Cichocki N."/>
            <person name="Veneault-Fourrey C."/>
            <person name="LaButti K."/>
            <person name="Lindquist E.A."/>
            <person name="Lipzen A."/>
            <person name="Lundell T."/>
            <person name="Morin E."/>
            <person name="Murat C."/>
            <person name="Riley R."/>
            <person name="Ohm R."/>
            <person name="Sun H."/>
            <person name="Tunlid A."/>
            <person name="Henrissat B."/>
            <person name="Grigoriev I.V."/>
            <person name="Hibbett D.S."/>
            <person name="Martin F."/>
        </authorList>
    </citation>
    <scope>NUCLEOTIDE SEQUENCE [LARGE SCALE GENOMIC DNA]</scope>
    <source>
        <strain evidence="2">MUT 4182</strain>
    </source>
</reference>
<organism evidence="1 2">
    <name type="scientific">Tulasnella calospora MUT 4182</name>
    <dbReference type="NCBI Taxonomy" id="1051891"/>
    <lineage>
        <taxon>Eukaryota</taxon>
        <taxon>Fungi</taxon>
        <taxon>Dikarya</taxon>
        <taxon>Basidiomycota</taxon>
        <taxon>Agaricomycotina</taxon>
        <taxon>Agaricomycetes</taxon>
        <taxon>Cantharellales</taxon>
        <taxon>Tulasnellaceae</taxon>
        <taxon>Tulasnella</taxon>
    </lineage>
</organism>
<dbReference type="EMBL" id="KN822955">
    <property type="protein sequence ID" value="KIO32371.1"/>
    <property type="molecule type" value="Genomic_DNA"/>
</dbReference>
<dbReference type="HOGENOM" id="CLU_2005575_0_0_1"/>
<name>A0A0C3QTA8_9AGAM</name>
<keyword evidence="2" id="KW-1185">Reference proteome</keyword>
<gene>
    <name evidence="1" type="ORF">M407DRAFT_108498</name>
</gene>
<evidence type="ECO:0000313" key="2">
    <source>
        <dbReference type="Proteomes" id="UP000054248"/>
    </source>
</evidence>
<reference evidence="1 2" key="1">
    <citation type="submission" date="2014-04" db="EMBL/GenBank/DDBJ databases">
        <authorList>
            <consortium name="DOE Joint Genome Institute"/>
            <person name="Kuo A."/>
            <person name="Girlanda M."/>
            <person name="Perotto S."/>
            <person name="Kohler A."/>
            <person name="Nagy L.G."/>
            <person name="Floudas D."/>
            <person name="Copeland A."/>
            <person name="Barry K.W."/>
            <person name="Cichocki N."/>
            <person name="Veneault-Fourrey C."/>
            <person name="LaButti K."/>
            <person name="Lindquist E.A."/>
            <person name="Lipzen A."/>
            <person name="Lundell T."/>
            <person name="Morin E."/>
            <person name="Murat C."/>
            <person name="Sun H."/>
            <person name="Tunlid A."/>
            <person name="Henrissat B."/>
            <person name="Grigoriev I.V."/>
            <person name="Hibbett D.S."/>
            <person name="Martin F."/>
            <person name="Nordberg H.P."/>
            <person name="Cantor M.N."/>
            <person name="Hua S.X."/>
        </authorList>
    </citation>
    <scope>NUCLEOTIDE SEQUENCE [LARGE SCALE GENOMIC DNA]</scope>
    <source>
        <strain evidence="1 2">MUT 4182</strain>
    </source>
</reference>